<dbReference type="GO" id="GO:0009014">
    <property type="term" value="F:succinyl-diaminopimelate desuccinylase activity"/>
    <property type="evidence" value="ECO:0007669"/>
    <property type="project" value="UniProtKB-EC"/>
</dbReference>
<dbReference type="OrthoDB" id="9792335at2"/>
<evidence type="ECO:0000256" key="4">
    <source>
        <dbReference type="ARBA" id="ARBA00006247"/>
    </source>
</evidence>
<dbReference type="PANTHER" id="PTHR43808">
    <property type="entry name" value="ACETYLORNITHINE DEACETYLASE"/>
    <property type="match status" value="1"/>
</dbReference>
<name>A0A166HE42_SECCO</name>
<evidence type="ECO:0000256" key="5">
    <source>
        <dbReference type="ARBA" id="ARBA00011921"/>
    </source>
</evidence>
<evidence type="ECO:0000256" key="3">
    <source>
        <dbReference type="ARBA" id="ARBA00005130"/>
    </source>
</evidence>
<dbReference type="PROSITE" id="PS00758">
    <property type="entry name" value="ARGE_DAPE_CPG2_1"/>
    <property type="match status" value="1"/>
</dbReference>
<evidence type="ECO:0000256" key="7">
    <source>
        <dbReference type="ARBA" id="ARBA00022801"/>
    </source>
</evidence>
<comment type="similarity">
    <text evidence="4">Belongs to the peptidase M20A family.</text>
</comment>
<dbReference type="EMBL" id="JYDC01000024">
    <property type="protein sequence ID" value="KZL42534.1"/>
    <property type="molecule type" value="Genomic_DNA"/>
</dbReference>
<dbReference type="InterPro" id="IPR001261">
    <property type="entry name" value="ArgE/DapE_CS"/>
</dbReference>
<dbReference type="Gene3D" id="3.40.630.10">
    <property type="entry name" value="Zn peptidases"/>
    <property type="match status" value="2"/>
</dbReference>
<dbReference type="UniPathway" id="UPA00034">
    <property type="reaction ID" value="UER00021"/>
</dbReference>
<evidence type="ECO:0000256" key="6">
    <source>
        <dbReference type="ARBA" id="ARBA00016853"/>
    </source>
</evidence>
<dbReference type="RefSeq" id="WP_056996093.1">
    <property type="nucleotide sequence ID" value="NZ_JYDC01000024.1"/>
</dbReference>
<keyword evidence="13" id="KW-1185">Reference proteome</keyword>
<reference evidence="12 13" key="1">
    <citation type="submission" date="2015-02" db="EMBL/GenBank/DDBJ databases">
        <title>Draft genome sequence of Lactobacillus collinoides CUPV2371 isolated from a natural cider, the first genome sequence of a strain of this species.</title>
        <authorList>
            <person name="Puertas A.I."/>
            <person name="Spano G."/>
            <person name="Capozzi V."/>
            <person name="Lamontanara A."/>
            <person name="Orru L."/>
            <person name="Duenas M.T."/>
        </authorList>
    </citation>
    <scope>NUCLEOTIDE SEQUENCE [LARGE SCALE GENOMIC DNA]</scope>
    <source>
        <strain evidence="12 13">237</strain>
    </source>
</reference>
<gene>
    <name evidence="12" type="ORF">TY91_04550</name>
</gene>
<organism evidence="12 13">
    <name type="scientific">Secundilactobacillus collinoides</name>
    <name type="common">Lactobacillus collinoides</name>
    <dbReference type="NCBI Taxonomy" id="33960"/>
    <lineage>
        <taxon>Bacteria</taxon>
        <taxon>Bacillati</taxon>
        <taxon>Bacillota</taxon>
        <taxon>Bacilli</taxon>
        <taxon>Lactobacillales</taxon>
        <taxon>Lactobacillaceae</taxon>
        <taxon>Secundilactobacillus</taxon>
    </lineage>
</organism>
<keyword evidence="9" id="KW-0170">Cobalt</keyword>
<evidence type="ECO:0000256" key="1">
    <source>
        <dbReference type="ARBA" id="ARBA00001941"/>
    </source>
</evidence>
<evidence type="ECO:0000256" key="8">
    <source>
        <dbReference type="ARBA" id="ARBA00022833"/>
    </source>
</evidence>
<protein>
    <recommendedName>
        <fullName evidence="6">Probable succinyl-diaminopimelate desuccinylase</fullName>
        <ecNumber evidence="5">3.5.1.18</ecNumber>
    </recommendedName>
</protein>
<feature type="domain" description="Peptidase M20 dimerisation" evidence="11">
    <location>
        <begin position="226"/>
        <end position="311"/>
    </location>
</feature>
<evidence type="ECO:0000256" key="10">
    <source>
        <dbReference type="ARBA" id="ARBA00051301"/>
    </source>
</evidence>
<dbReference type="AlphaFoldDB" id="A0A166HE42"/>
<accession>A0A166HE42</accession>
<dbReference type="Proteomes" id="UP000076480">
    <property type="component" value="Unassembled WGS sequence"/>
</dbReference>
<dbReference type="InterPro" id="IPR002933">
    <property type="entry name" value="Peptidase_M20"/>
</dbReference>
<dbReference type="SUPFAM" id="SSF53187">
    <property type="entry name" value="Zn-dependent exopeptidases"/>
    <property type="match status" value="1"/>
</dbReference>
<keyword evidence="7 12" id="KW-0378">Hydrolase</keyword>
<dbReference type="PATRIC" id="fig|33960.6.peg.1381"/>
<dbReference type="Pfam" id="PF07687">
    <property type="entry name" value="M20_dimer"/>
    <property type="match status" value="1"/>
</dbReference>
<evidence type="ECO:0000256" key="2">
    <source>
        <dbReference type="ARBA" id="ARBA00001947"/>
    </source>
</evidence>
<comment type="catalytic activity">
    <reaction evidence="10">
        <text>N-succinyl-(2S,6S)-2,6-diaminopimelate + H2O = (2S,6S)-2,6-diaminopimelate + succinate</text>
        <dbReference type="Rhea" id="RHEA:22608"/>
        <dbReference type="ChEBI" id="CHEBI:15377"/>
        <dbReference type="ChEBI" id="CHEBI:30031"/>
        <dbReference type="ChEBI" id="CHEBI:57609"/>
        <dbReference type="ChEBI" id="CHEBI:58087"/>
        <dbReference type="EC" id="3.5.1.18"/>
    </reaction>
</comment>
<evidence type="ECO:0000256" key="9">
    <source>
        <dbReference type="ARBA" id="ARBA00023285"/>
    </source>
</evidence>
<comment type="cofactor">
    <cofactor evidence="1">
        <name>Co(2+)</name>
        <dbReference type="ChEBI" id="CHEBI:48828"/>
    </cofactor>
</comment>
<evidence type="ECO:0000259" key="11">
    <source>
        <dbReference type="Pfam" id="PF07687"/>
    </source>
</evidence>
<dbReference type="GO" id="GO:0009089">
    <property type="term" value="P:lysine biosynthetic process via diaminopimelate"/>
    <property type="evidence" value="ECO:0007669"/>
    <property type="project" value="UniProtKB-UniPathway"/>
</dbReference>
<dbReference type="NCBIfam" id="TIGR01910">
    <property type="entry name" value="DapE-ArgE"/>
    <property type="match status" value="1"/>
</dbReference>
<sequence length="432" mass="47004">MRILTQVTEQALLQAIDAHQTDLLAKLGQLVAFKTVSPPARNTVPLQEEVADQLKKDDFEVKVQPFYETDTLVSGTLHGTAPATHNSLLLNGHVDVATIADQHWRTDPFSVQRSGDLVIGRGVSDMKGAMACFLYLFDQLKELGVTLPGDLKFQSVVGEEAGEAGTKRLLEQGEKADFALVGDTSDLQLQGQGGVVTGWVKLKSPKTYHDGNRVNMVAAGGGLKAASMVEKMVVVIQALQALEHYWAVTKSYPGFQAGTDTINPSYIEGGIHPAFVADEAKLWITVHFYPNENVADVTAKVEQQVLAAAKADPWLRDNLPTFEWGGESMLVDKGEVFPSLALDENSAAIQLLADNHQTQTGVSPKLTMSSTVTDGGWFDYYDIPCVIYGPGQMAQAHSENEQASFTQLLTYTKIIARFVWQWCHAEKAAGGK</sequence>
<dbReference type="InterPro" id="IPR010182">
    <property type="entry name" value="ArgE/DapE"/>
</dbReference>
<dbReference type="Gene3D" id="3.30.70.360">
    <property type="match status" value="1"/>
</dbReference>
<dbReference type="EC" id="3.5.1.18" evidence="5"/>
<comment type="pathway">
    <text evidence="3">Amino-acid biosynthesis; L-lysine biosynthesis via DAP pathway; LL-2,6-diaminopimelate from (S)-tetrahydrodipicolinate (succinylase route): step 3/3.</text>
</comment>
<dbReference type="NCBIfam" id="NF006370">
    <property type="entry name" value="PRK08596.1"/>
    <property type="match status" value="1"/>
</dbReference>
<dbReference type="InterPro" id="IPR011650">
    <property type="entry name" value="Peptidase_M20_dimer"/>
</dbReference>
<proteinExistence type="inferred from homology"/>
<comment type="cofactor">
    <cofactor evidence="2">
        <name>Zn(2+)</name>
        <dbReference type="ChEBI" id="CHEBI:29105"/>
    </cofactor>
</comment>
<keyword evidence="8" id="KW-0862">Zinc</keyword>
<dbReference type="Pfam" id="PF01546">
    <property type="entry name" value="Peptidase_M20"/>
    <property type="match status" value="1"/>
</dbReference>
<dbReference type="InterPro" id="IPR050072">
    <property type="entry name" value="Peptidase_M20A"/>
</dbReference>
<evidence type="ECO:0000313" key="13">
    <source>
        <dbReference type="Proteomes" id="UP000076480"/>
    </source>
</evidence>
<evidence type="ECO:0000313" key="12">
    <source>
        <dbReference type="EMBL" id="KZL42534.1"/>
    </source>
</evidence>
<comment type="caution">
    <text evidence="12">The sequence shown here is derived from an EMBL/GenBank/DDBJ whole genome shotgun (WGS) entry which is preliminary data.</text>
</comment>
<dbReference type="PANTHER" id="PTHR43808:SF24">
    <property type="entry name" value="N-FORMYL-4-AMINO-5-AMINOMETHYL-2-METHYLPYRIMIDINE DEFORMYLASE"/>
    <property type="match status" value="1"/>
</dbReference>